<evidence type="ECO:0000313" key="1">
    <source>
        <dbReference type="EMBL" id="GAM37279.1"/>
    </source>
</evidence>
<keyword evidence="2" id="KW-1185">Reference proteome</keyword>
<dbReference type="EMBL" id="DF933819">
    <property type="protein sequence ID" value="GAM37279.1"/>
    <property type="molecule type" value="Genomic_DNA"/>
</dbReference>
<evidence type="ECO:0000313" key="2">
    <source>
        <dbReference type="Proteomes" id="UP000053095"/>
    </source>
</evidence>
<protein>
    <submittedName>
        <fullName evidence="1">Uncharacterized protein</fullName>
    </submittedName>
</protein>
<reference evidence="2" key="1">
    <citation type="journal article" date="2015" name="Genome Announc.">
        <title>Draft genome sequence of Talaromyces cellulolyticus strain Y-94, a source of lignocellulosic biomass-degrading enzymes.</title>
        <authorList>
            <person name="Fujii T."/>
            <person name="Koike H."/>
            <person name="Sawayama S."/>
            <person name="Yano S."/>
            <person name="Inoue H."/>
        </authorList>
    </citation>
    <scope>NUCLEOTIDE SEQUENCE [LARGE SCALE GENOMIC DNA]</scope>
    <source>
        <strain evidence="2">Y-94</strain>
    </source>
</reference>
<dbReference type="Proteomes" id="UP000053095">
    <property type="component" value="Unassembled WGS sequence"/>
</dbReference>
<sequence>MLGYESSMVTTRTVSGCISLPIDMSPTSFPEREFLPANPNHSITRSWQKNNIGDSIIALLEKHNIQFYAVDCLRRPRLLAYLKHILRDNPVFGNDSHMVVITLRAMPENHALLSEVMEVIHWELVDGLTVAVRIGKIEFFYQTRLHLGCSIGLQHDPRSNGTAGGYVDLVDRNGEVVAQCMLTCEHVVRPYVEGDDEMKMLRPKADCVEPYLRDATVQTQHFPISCATPSIASNMDKVHNNRKKLIRLAGEILASKHSTDKETFPLHELQYLKYQRNKIQANTTKSLIRDDIFGTVYASSGYSFSRHRHRLDWALIEVDPTLIPKLRRNKVKDLSHIHHDWRQILHAVKPRKTAVVYKQGSVTDTTMGIVNPIQSHVVSYDADGKRRVTREWCIIPAADSNSFAEVGDSGSLVLERDTANVMGMAFGGHENGGPVYFTSITAIATHVEKVTGLRAQLPGGSIIGH</sequence>
<proteinExistence type="predicted"/>
<organism evidence="1 2">
    <name type="scientific">Talaromyces pinophilus</name>
    <name type="common">Penicillium pinophilum</name>
    <dbReference type="NCBI Taxonomy" id="128442"/>
    <lineage>
        <taxon>Eukaryota</taxon>
        <taxon>Fungi</taxon>
        <taxon>Dikarya</taxon>
        <taxon>Ascomycota</taxon>
        <taxon>Pezizomycotina</taxon>
        <taxon>Eurotiomycetes</taxon>
        <taxon>Eurotiomycetidae</taxon>
        <taxon>Eurotiales</taxon>
        <taxon>Trichocomaceae</taxon>
        <taxon>Talaromyces</taxon>
        <taxon>Talaromyces sect. Talaromyces</taxon>
    </lineage>
</organism>
<accession>A0A0B8N4N2</accession>
<name>A0A0B8N4N2_TALPI</name>
<dbReference type="Pfam" id="PF08192">
    <property type="entry name" value="Peptidase_S64"/>
    <property type="match status" value="1"/>
</dbReference>
<dbReference type="AlphaFoldDB" id="A0A0B8N4N2"/>
<gene>
    <name evidence="1" type="ORF">TCE0_023r07072</name>
</gene>
<dbReference type="InterPro" id="IPR012985">
    <property type="entry name" value="Peptidase_S64_Ssy5"/>
</dbReference>